<dbReference type="Pfam" id="PF01790">
    <property type="entry name" value="LGT"/>
    <property type="match status" value="1"/>
</dbReference>
<dbReference type="EMBL" id="CAEZXN010000014">
    <property type="protein sequence ID" value="CAB4694582.1"/>
    <property type="molecule type" value="Genomic_DNA"/>
</dbReference>
<evidence type="ECO:0000313" key="7">
    <source>
        <dbReference type="EMBL" id="CAB4664712.1"/>
    </source>
</evidence>
<evidence type="ECO:0000256" key="2">
    <source>
        <dbReference type="ARBA" id="ARBA00022679"/>
    </source>
</evidence>
<evidence type="ECO:0000256" key="4">
    <source>
        <dbReference type="ARBA" id="ARBA00022989"/>
    </source>
</evidence>
<dbReference type="PANTHER" id="PTHR30589">
    <property type="entry name" value="PROLIPOPROTEIN DIACYLGLYCERYL TRANSFERASE"/>
    <property type="match status" value="1"/>
</dbReference>
<dbReference type="EMBL" id="CAEZXB010000001">
    <property type="protein sequence ID" value="CAB4664712.1"/>
    <property type="molecule type" value="Genomic_DNA"/>
</dbReference>
<evidence type="ECO:0000256" key="3">
    <source>
        <dbReference type="ARBA" id="ARBA00022692"/>
    </source>
</evidence>
<dbReference type="EMBL" id="CAFBRC010000015">
    <property type="protein sequence ID" value="CAB5072752.1"/>
    <property type="molecule type" value="Genomic_DNA"/>
</dbReference>
<dbReference type="PANTHER" id="PTHR30589:SF0">
    <property type="entry name" value="PHOSPHATIDYLGLYCEROL--PROLIPOPROTEIN DIACYLGLYCERYL TRANSFERASE"/>
    <property type="match status" value="1"/>
</dbReference>
<dbReference type="InterPro" id="IPR001640">
    <property type="entry name" value="Lgt"/>
</dbReference>
<keyword evidence="5 6" id="KW-0472">Membrane</keyword>
<gene>
    <name evidence="7" type="ORF">UFOPK2342_00063</name>
    <name evidence="8" type="ORF">UFOPK2423_00791</name>
    <name evidence="9" type="ORF">UFOPK4367_00342</name>
</gene>
<feature type="transmembrane region" description="Helical" evidence="6">
    <location>
        <begin position="237"/>
        <end position="262"/>
    </location>
</feature>
<keyword evidence="3 6" id="KW-0812">Transmembrane</keyword>
<dbReference type="HAMAP" id="MF_01147">
    <property type="entry name" value="Lgt"/>
    <property type="match status" value="1"/>
</dbReference>
<feature type="transmembrane region" description="Helical" evidence="6">
    <location>
        <begin position="185"/>
        <end position="202"/>
    </location>
</feature>
<feature type="transmembrane region" description="Helical" evidence="6">
    <location>
        <begin position="91"/>
        <end position="113"/>
    </location>
</feature>
<evidence type="ECO:0000313" key="9">
    <source>
        <dbReference type="EMBL" id="CAB5072752.1"/>
    </source>
</evidence>
<feature type="transmembrane region" description="Helical" evidence="6">
    <location>
        <begin position="214"/>
        <end position="231"/>
    </location>
</feature>
<keyword evidence="1" id="KW-1003">Cell membrane</keyword>
<dbReference type="NCBIfam" id="TIGR00544">
    <property type="entry name" value="lgt"/>
    <property type="match status" value="1"/>
</dbReference>
<name>A0A6J6P846_9ZZZZ</name>
<evidence type="ECO:0000256" key="1">
    <source>
        <dbReference type="ARBA" id="ARBA00022475"/>
    </source>
</evidence>
<proteinExistence type="inferred from homology"/>
<protein>
    <submittedName>
        <fullName evidence="8">Unannotated protein</fullName>
    </submittedName>
</protein>
<sequence>MISAFLPSPTLSLISLGPLKIHFYALCILLGIVVALRLTERRWIARGGAPGFVSDIAVVAVPSGIIGGRIYHVVTSPDNYFGSGGHPLDIIKIWEGGLGIWGAIAFGALGAWIAFRRKNAGELTFAHFADAIAPGLLLAQALGRWGNWFNVELFGRPSTMPWALEVPANMRPAGFAEYLTFHPTFLYESLWCAALAAVLIWLDKGRKVTSPGKLFALYVALYCLGRIWIEALRIDQAHYIAGIRLNDWVSALVGAGAVAILIRRRSPVESGNSSEI</sequence>
<dbReference type="GO" id="GO:0042158">
    <property type="term" value="P:lipoprotein biosynthetic process"/>
    <property type="evidence" value="ECO:0007669"/>
    <property type="project" value="InterPro"/>
</dbReference>
<keyword evidence="4 6" id="KW-1133">Transmembrane helix</keyword>
<feature type="transmembrane region" description="Helical" evidence="6">
    <location>
        <begin position="21"/>
        <end position="39"/>
    </location>
</feature>
<dbReference type="PROSITE" id="PS01311">
    <property type="entry name" value="LGT"/>
    <property type="match status" value="1"/>
</dbReference>
<dbReference type="GO" id="GO:0008961">
    <property type="term" value="F:phosphatidylglycerol-prolipoprotein diacylglyceryl transferase activity"/>
    <property type="evidence" value="ECO:0007669"/>
    <property type="project" value="InterPro"/>
</dbReference>
<keyword evidence="2" id="KW-0808">Transferase</keyword>
<feature type="transmembrane region" description="Helical" evidence="6">
    <location>
        <begin position="51"/>
        <end position="71"/>
    </location>
</feature>
<evidence type="ECO:0000256" key="6">
    <source>
        <dbReference type="SAM" id="Phobius"/>
    </source>
</evidence>
<accession>A0A6J6P846</accession>
<reference evidence="8" key="1">
    <citation type="submission" date="2020-05" db="EMBL/GenBank/DDBJ databases">
        <authorList>
            <person name="Chiriac C."/>
            <person name="Salcher M."/>
            <person name="Ghai R."/>
            <person name="Kavagutti S V."/>
        </authorList>
    </citation>
    <scope>NUCLEOTIDE SEQUENCE</scope>
</reference>
<dbReference type="AlphaFoldDB" id="A0A6J6P846"/>
<evidence type="ECO:0000256" key="5">
    <source>
        <dbReference type="ARBA" id="ARBA00023136"/>
    </source>
</evidence>
<evidence type="ECO:0000313" key="8">
    <source>
        <dbReference type="EMBL" id="CAB4694582.1"/>
    </source>
</evidence>
<organism evidence="8">
    <name type="scientific">freshwater metagenome</name>
    <dbReference type="NCBI Taxonomy" id="449393"/>
    <lineage>
        <taxon>unclassified sequences</taxon>
        <taxon>metagenomes</taxon>
        <taxon>ecological metagenomes</taxon>
    </lineage>
</organism>
<dbReference type="GO" id="GO:0005886">
    <property type="term" value="C:plasma membrane"/>
    <property type="evidence" value="ECO:0007669"/>
    <property type="project" value="InterPro"/>
</dbReference>